<evidence type="ECO:0000256" key="3">
    <source>
        <dbReference type="ARBA" id="ARBA00023125"/>
    </source>
</evidence>
<evidence type="ECO:0000313" key="8">
    <source>
        <dbReference type="Proteomes" id="UP000186955"/>
    </source>
</evidence>
<feature type="region of interest" description="Disordered" evidence="6">
    <location>
        <begin position="293"/>
        <end position="320"/>
    </location>
</feature>
<name>A0A1Q5TC74_9EURO</name>
<keyword evidence="3" id="KW-0238">DNA-binding</keyword>
<dbReference type="PROSITE" id="PS51152">
    <property type="entry name" value="NFYA_HAP2_2"/>
    <property type="match status" value="1"/>
</dbReference>
<proteinExistence type="predicted"/>
<keyword evidence="5" id="KW-0539">Nucleus</keyword>
<keyword evidence="4" id="KW-0804">Transcription</keyword>
<feature type="compositionally biased region" description="Basic residues" evidence="6">
    <location>
        <begin position="242"/>
        <end position="260"/>
    </location>
</feature>
<accession>A0A1Q5TC74</accession>
<dbReference type="AlphaFoldDB" id="A0A1Q5TC74"/>
<protein>
    <submittedName>
        <fullName evidence="7">Uncharacterized protein</fullName>
    </submittedName>
</protein>
<sequence length="445" mass="50777">MWWLFGNNESKKAKAHRSSRAGHFFSTRETYPQRSHNTACGGSSLEYQIQEMTQGLPRDLKKKKTGSHGGESSSLCDLHWSLNYYLVDDILRLVKREVTSHFRQLDAYPDLIEPVEADILHRLRALKGLWTKPNPDGPVAPNAWPYQINGCAACILARIASDKDALRNLRVVIQSRTRTRKNHRPRELNIFVDHCIDRFDPVDAEELHTIASQLAFGMKRARKACVKAYMHDREDDPEREMRRKHRHHSRRQDHAKRRRAPSIPFTTASAENLVITPSLIAYPLDIHHIQDIDSSDMCDNPRRRRSDAPSPESPCFKRTNRGSQVIFSEVEWGNLAKQRENATMYRNIAGDNPYSRATPVLEVMVDPLGAQKARRYSESSLALFRPPVCALDGDSAKIKNGIASGSVSEWTDDECEDLDCNFSTRRGAISRDTTWSLVCEPHKLI</sequence>
<dbReference type="EMBL" id="MNBE01000683">
    <property type="protein sequence ID" value="OKO97833.1"/>
    <property type="molecule type" value="Genomic_DNA"/>
</dbReference>
<reference evidence="7 8" key="1">
    <citation type="submission" date="2016-10" db="EMBL/GenBank/DDBJ databases">
        <title>Genome sequence of the ascomycete fungus Penicillium subrubescens.</title>
        <authorList>
            <person name="De Vries R.P."/>
            <person name="Peng M."/>
            <person name="Dilokpimol A."/>
            <person name="Hilden K."/>
            <person name="Makela M.R."/>
            <person name="Grigoriev I."/>
            <person name="Riley R."/>
            <person name="Granchi Z."/>
        </authorList>
    </citation>
    <scope>NUCLEOTIDE SEQUENCE [LARGE SCALE GENOMIC DNA]</scope>
    <source>
        <strain evidence="7 8">CBS 132785</strain>
    </source>
</reference>
<feature type="region of interest" description="Disordered" evidence="6">
    <location>
        <begin position="232"/>
        <end position="263"/>
    </location>
</feature>
<feature type="compositionally biased region" description="Basic and acidic residues" evidence="6">
    <location>
        <begin position="232"/>
        <end position="241"/>
    </location>
</feature>
<dbReference type="Proteomes" id="UP000186955">
    <property type="component" value="Unassembled WGS sequence"/>
</dbReference>
<dbReference type="STRING" id="1316194.A0A1Q5TC74"/>
<keyword evidence="2" id="KW-0805">Transcription regulation</keyword>
<evidence type="ECO:0000256" key="2">
    <source>
        <dbReference type="ARBA" id="ARBA00023015"/>
    </source>
</evidence>
<comment type="subcellular location">
    <subcellularLocation>
        <location evidence="1">Nucleus</location>
    </subcellularLocation>
</comment>
<comment type="caution">
    <text evidence="7">The sequence shown here is derived from an EMBL/GenBank/DDBJ whole genome shotgun (WGS) entry which is preliminary data.</text>
</comment>
<evidence type="ECO:0000256" key="6">
    <source>
        <dbReference type="SAM" id="MobiDB-lite"/>
    </source>
</evidence>
<keyword evidence="8" id="KW-1185">Reference proteome</keyword>
<gene>
    <name evidence="7" type="ORF">PENSUB_9759</name>
</gene>
<dbReference type="InterPro" id="IPR001289">
    <property type="entry name" value="NFYA"/>
</dbReference>
<dbReference type="GO" id="GO:0003677">
    <property type="term" value="F:DNA binding"/>
    <property type="evidence" value="ECO:0007669"/>
    <property type="project" value="UniProtKB-KW"/>
</dbReference>
<evidence type="ECO:0000256" key="5">
    <source>
        <dbReference type="ARBA" id="ARBA00023242"/>
    </source>
</evidence>
<evidence type="ECO:0000313" key="7">
    <source>
        <dbReference type="EMBL" id="OKO97833.1"/>
    </source>
</evidence>
<dbReference type="GO" id="GO:0003700">
    <property type="term" value="F:DNA-binding transcription factor activity"/>
    <property type="evidence" value="ECO:0007669"/>
    <property type="project" value="InterPro"/>
</dbReference>
<organism evidence="7 8">
    <name type="scientific">Penicillium subrubescens</name>
    <dbReference type="NCBI Taxonomy" id="1316194"/>
    <lineage>
        <taxon>Eukaryota</taxon>
        <taxon>Fungi</taxon>
        <taxon>Dikarya</taxon>
        <taxon>Ascomycota</taxon>
        <taxon>Pezizomycotina</taxon>
        <taxon>Eurotiomycetes</taxon>
        <taxon>Eurotiomycetidae</taxon>
        <taxon>Eurotiales</taxon>
        <taxon>Aspergillaceae</taxon>
        <taxon>Penicillium</taxon>
    </lineage>
</organism>
<dbReference type="GO" id="GO:0005634">
    <property type="term" value="C:nucleus"/>
    <property type="evidence" value="ECO:0007669"/>
    <property type="project" value="UniProtKB-SubCell"/>
</dbReference>
<evidence type="ECO:0000256" key="1">
    <source>
        <dbReference type="ARBA" id="ARBA00004123"/>
    </source>
</evidence>
<evidence type="ECO:0000256" key="4">
    <source>
        <dbReference type="ARBA" id="ARBA00023163"/>
    </source>
</evidence>